<reference evidence="15" key="1">
    <citation type="submission" date="2016-06" db="UniProtKB">
        <authorList>
            <consortium name="WormBaseParasite"/>
        </authorList>
    </citation>
    <scope>IDENTIFICATION</scope>
</reference>
<dbReference type="Gene3D" id="3.40.50.1820">
    <property type="entry name" value="alpha/beta hydrolase"/>
    <property type="match status" value="1"/>
</dbReference>
<dbReference type="WBParaSite" id="SBAD_0001275201-mRNA-1">
    <property type="protein sequence ID" value="SBAD_0001275201-mRNA-1"/>
    <property type="gene ID" value="SBAD_0001275201"/>
</dbReference>
<evidence type="ECO:0000256" key="1">
    <source>
        <dbReference type="ARBA" id="ARBA00008645"/>
    </source>
</evidence>
<protein>
    <recommendedName>
        <fullName evidence="7">sn-1-specific diacylglycerol lipase ABHD11</fullName>
        <ecNumber evidence="3">3.1.1.116</ecNumber>
    </recommendedName>
    <alternativeName>
        <fullName evidence="4">Alpha/beta hydrolase domain-containing protein 11</fullName>
    </alternativeName>
</protein>
<comment type="catalytic activity">
    <reaction evidence="10">
        <text>1-octadecanoyl-2-(9Z-octadecenoyl)-sn-glycerol + H2O = 2-(9Z-octadecenoyl)-glycerol + octadecanoate + H(+)</text>
        <dbReference type="Rhea" id="RHEA:77103"/>
        <dbReference type="ChEBI" id="CHEBI:15377"/>
        <dbReference type="ChEBI" id="CHEBI:15378"/>
        <dbReference type="ChEBI" id="CHEBI:25629"/>
        <dbReference type="ChEBI" id="CHEBI:73990"/>
        <dbReference type="ChEBI" id="CHEBI:75468"/>
    </reaction>
</comment>
<comment type="catalytic activity">
    <reaction evidence="11">
        <text>1-octadecanoyl-2-(5Z,8Z,11Z,14Z-eicosatetraenoyl)-sn-glycerol + H2O = 2-(5Z,8Z,11Z,14Z-eicosatetraenoyl)-glycerol + octadecanoate + H(+)</text>
        <dbReference type="Rhea" id="RHEA:38507"/>
        <dbReference type="ChEBI" id="CHEBI:15377"/>
        <dbReference type="ChEBI" id="CHEBI:15378"/>
        <dbReference type="ChEBI" id="CHEBI:25629"/>
        <dbReference type="ChEBI" id="CHEBI:52392"/>
        <dbReference type="ChEBI" id="CHEBI:75728"/>
    </reaction>
</comment>
<evidence type="ECO:0000256" key="7">
    <source>
        <dbReference type="ARBA" id="ARBA00044064"/>
    </source>
</evidence>
<sequence length="149" mass="16285">MASMRTVLLRPSKYLRRHLSTDVVKLSYNVYGEQDDEARSKPPVVFVHGMLGHKSNLSSVCKAIHQRLHRMVVAPDLRNHGHSPHVATKMTIQNMADDVLAMLDDFSCRRVGGGVSLIGHSLGGKIVGLLALKNPSVVGSVVIEDVALR</sequence>
<proteinExistence type="inferred from homology"/>
<evidence type="ECO:0000256" key="10">
    <source>
        <dbReference type="ARBA" id="ARBA00048513"/>
    </source>
</evidence>
<evidence type="ECO:0000256" key="5">
    <source>
        <dbReference type="ARBA" id="ARBA00043667"/>
    </source>
</evidence>
<evidence type="ECO:0000313" key="14">
    <source>
        <dbReference type="Proteomes" id="UP000270296"/>
    </source>
</evidence>
<dbReference type="EC" id="3.1.1.116" evidence="3"/>
<accession>A0A183J8Z8</accession>
<dbReference type="Proteomes" id="UP000270296">
    <property type="component" value="Unassembled WGS sequence"/>
</dbReference>
<dbReference type="PANTHER" id="PTHR46118">
    <property type="entry name" value="PROTEIN ABHD11"/>
    <property type="match status" value="1"/>
</dbReference>
<comment type="catalytic activity">
    <reaction evidence="5">
        <text>a 1,2-diacyl-sn-glycerol + H2O = a 2-acylglycerol + a fatty acid + H(+)</text>
        <dbReference type="Rhea" id="RHEA:33275"/>
        <dbReference type="ChEBI" id="CHEBI:15377"/>
        <dbReference type="ChEBI" id="CHEBI:15378"/>
        <dbReference type="ChEBI" id="CHEBI:17389"/>
        <dbReference type="ChEBI" id="CHEBI:17815"/>
        <dbReference type="ChEBI" id="CHEBI:28868"/>
        <dbReference type="EC" id="3.1.1.116"/>
    </reaction>
</comment>
<reference evidence="13 14" key="2">
    <citation type="submission" date="2018-11" db="EMBL/GenBank/DDBJ databases">
        <authorList>
            <consortium name="Pathogen Informatics"/>
        </authorList>
    </citation>
    <scope>NUCLEOTIDE SEQUENCE [LARGE SCALE GENOMIC DNA]</scope>
</reference>
<evidence type="ECO:0000256" key="2">
    <source>
        <dbReference type="ARBA" id="ARBA00022801"/>
    </source>
</evidence>
<dbReference type="SUPFAM" id="SSF53474">
    <property type="entry name" value="alpha/beta-Hydrolases"/>
    <property type="match status" value="1"/>
</dbReference>
<dbReference type="PANTHER" id="PTHR46118:SF4">
    <property type="entry name" value="PROTEIN ABHD11"/>
    <property type="match status" value="1"/>
</dbReference>
<evidence type="ECO:0000259" key="12">
    <source>
        <dbReference type="Pfam" id="PF00561"/>
    </source>
</evidence>
<organism evidence="15">
    <name type="scientific">Soboliphyme baturini</name>
    <dbReference type="NCBI Taxonomy" id="241478"/>
    <lineage>
        <taxon>Eukaryota</taxon>
        <taxon>Metazoa</taxon>
        <taxon>Ecdysozoa</taxon>
        <taxon>Nematoda</taxon>
        <taxon>Enoplea</taxon>
        <taxon>Dorylaimia</taxon>
        <taxon>Dioctophymatida</taxon>
        <taxon>Dioctophymatoidea</taxon>
        <taxon>Soboliphymatidae</taxon>
        <taxon>Soboliphyme</taxon>
    </lineage>
</organism>
<evidence type="ECO:0000313" key="13">
    <source>
        <dbReference type="EMBL" id="VDP47505.1"/>
    </source>
</evidence>
<dbReference type="GO" id="GO:0005739">
    <property type="term" value="C:mitochondrion"/>
    <property type="evidence" value="ECO:0007669"/>
    <property type="project" value="TreeGrafter"/>
</dbReference>
<dbReference type="AlphaFoldDB" id="A0A183J8Z8"/>
<comment type="catalytic activity">
    <reaction evidence="6">
        <text>a 1,3-diacyl-sn-glycerol + H2O = a 1-acyl-sn-glycerol + a fatty acid + H(+)</text>
        <dbReference type="Rhea" id="RHEA:38503"/>
        <dbReference type="ChEBI" id="CHEBI:15377"/>
        <dbReference type="ChEBI" id="CHEBI:15378"/>
        <dbReference type="ChEBI" id="CHEBI:28868"/>
        <dbReference type="ChEBI" id="CHEBI:64683"/>
        <dbReference type="ChEBI" id="CHEBI:77272"/>
    </reaction>
</comment>
<dbReference type="InterPro" id="IPR000073">
    <property type="entry name" value="AB_hydrolase_1"/>
</dbReference>
<feature type="domain" description="AB hydrolase-1" evidence="12">
    <location>
        <begin position="42"/>
        <end position="143"/>
    </location>
</feature>
<dbReference type="OrthoDB" id="8119704at2759"/>
<evidence type="ECO:0000256" key="3">
    <source>
        <dbReference type="ARBA" id="ARBA00026104"/>
    </source>
</evidence>
<evidence type="ECO:0000256" key="8">
    <source>
        <dbReference type="ARBA" id="ARBA00048283"/>
    </source>
</evidence>
<dbReference type="InterPro" id="IPR029058">
    <property type="entry name" value="AB_hydrolase_fold"/>
</dbReference>
<gene>
    <name evidence="13" type="ORF">SBAD_LOCUS12346</name>
</gene>
<dbReference type="GO" id="GO:0052689">
    <property type="term" value="F:carboxylic ester hydrolase activity"/>
    <property type="evidence" value="ECO:0007669"/>
    <property type="project" value="TreeGrafter"/>
</dbReference>
<comment type="catalytic activity">
    <reaction evidence="8">
        <text>1-octadecanoyl-2-(4Z,7Z,10Z,13Z,16Z,19Z-docosahexaenoyl)-sn-glycerol + H2O = 2-(4Z,7Z,10Z,13Z,16Z,19Z-docosahexaenoyl)-glycerol + octadecanoate + H(+)</text>
        <dbReference type="Rhea" id="RHEA:77107"/>
        <dbReference type="ChEBI" id="CHEBI:15377"/>
        <dbReference type="ChEBI" id="CHEBI:15378"/>
        <dbReference type="ChEBI" id="CHEBI:25629"/>
        <dbReference type="ChEBI" id="CHEBI:77129"/>
        <dbReference type="ChEBI" id="CHEBI:186738"/>
    </reaction>
</comment>
<comment type="similarity">
    <text evidence="1">Belongs to the AB hydrolase superfamily.</text>
</comment>
<evidence type="ECO:0000256" key="4">
    <source>
        <dbReference type="ARBA" id="ARBA00042703"/>
    </source>
</evidence>
<keyword evidence="14" id="KW-1185">Reference proteome</keyword>
<evidence type="ECO:0000256" key="11">
    <source>
        <dbReference type="ARBA" id="ARBA00048919"/>
    </source>
</evidence>
<evidence type="ECO:0000313" key="15">
    <source>
        <dbReference type="WBParaSite" id="SBAD_0001275201-mRNA-1"/>
    </source>
</evidence>
<name>A0A183J8Z8_9BILA</name>
<evidence type="ECO:0000256" key="9">
    <source>
        <dbReference type="ARBA" id="ARBA00048504"/>
    </source>
</evidence>
<dbReference type="EMBL" id="UZAM01017522">
    <property type="protein sequence ID" value="VDP47505.1"/>
    <property type="molecule type" value="Genomic_DNA"/>
</dbReference>
<dbReference type="Pfam" id="PF00561">
    <property type="entry name" value="Abhydrolase_1"/>
    <property type="match status" value="1"/>
</dbReference>
<comment type="catalytic activity">
    <reaction evidence="9">
        <text>1,2-didecanoylglycerol + H2O = decanoylglycerol + decanoate + H(+)</text>
        <dbReference type="Rhea" id="RHEA:48596"/>
        <dbReference type="ChEBI" id="CHEBI:11152"/>
        <dbReference type="ChEBI" id="CHEBI:15377"/>
        <dbReference type="ChEBI" id="CHEBI:15378"/>
        <dbReference type="ChEBI" id="CHEBI:27689"/>
        <dbReference type="ChEBI" id="CHEBI:90605"/>
    </reaction>
</comment>
<evidence type="ECO:0000256" key="6">
    <source>
        <dbReference type="ARBA" id="ARBA00043742"/>
    </source>
</evidence>
<keyword evidence="2" id="KW-0378">Hydrolase</keyword>